<dbReference type="EMBL" id="JN987235">
    <property type="protein sequence ID" value="AET50458.1"/>
    <property type="molecule type" value="mRNA"/>
</dbReference>
<protein>
    <submittedName>
        <fullName evidence="1">Uncharacterized protein</fullName>
    </submittedName>
</protein>
<dbReference type="VEuPathDB" id="ToxoDB:ETH2_0503400"/>
<evidence type="ECO:0000313" key="1">
    <source>
        <dbReference type="EMBL" id="AET50458.1"/>
    </source>
</evidence>
<accession>H9B8Z8</accession>
<organism evidence="1">
    <name type="scientific">Eimeria tenella</name>
    <name type="common">Coccidian parasite</name>
    <dbReference type="NCBI Taxonomy" id="5802"/>
    <lineage>
        <taxon>Eukaryota</taxon>
        <taxon>Sar</taxon>
        <taxon>Alveolata</taxon>
        <taxon>Apicomplexa</taxon>
        <taxon>Conoidasida</taxon>
        <taxon>Coccidia</taxon>
        <taxon>Eucoccidiorida</taxon>
        <taxon>Eimeriorina</taxon>
        <taxon>Eimeriidae</taxon>
        <taxon>Eimeria</taxon>
    </lineage>
</organism>
<sequence length="128" mass="14972">MVRGLEERKCDLVLQLESRSSNSKLRNSALKALKRFPPLPRKELDAEFEARSCSVKKSPQMQYFMCWRCDKPKATNCKVFWSTSKGLRVICPSCYNALLDLVELQRAKRENAIYFDFQKKRSQKTDSK</sequence>
<reference evidence="1" key="1">
    <citation type="journal article" date="2012" name="BMC Genomics">
        <title>Characterisation of full-length cDNA sequences provides insights into the Eimeria tenella transcriptome.</title>
        <authorList>
            <person name="Amiruddin N."/>
            <person name="Lee X.W."/>
            <person name="Blake D.P."/>
            <person name="Suzuki Y."/>
            <person name="Tay Y.L."/>
            <person name="Lim L.S."/>
            <person name="Tomley F.M."/>
            <person name="Watanabe J."/>
            <person name="Sugimoto C."/>
            <person name="Wan K.L."/>
        </authorList>
    </citation>
    <scope>NUCLEOTIDE SEQUENCE</scope>
    <source>
        <strain evidence="1">Houghton</strain>
    </source>
</reference>
<name>H9B8Z8_EIMTE</name>
<dbReference type="AlphaFoldDB" id="H9B8Z8"/>
<proteinExistence type="evidence at transcript level"/>